<keyword evidence="2" id="KW-1185">Reference proteome</keyword>
<dbReference type="RefSeq" id="WP_349659755.1">
    <property type="nucleotide sequence ID" value="NZ_JBEGDG010000007.1"/>
</dbReference>
<name>A0ABV1MRI1_9BACI</name>
<evidence type="ECO:0000313" key="1">
    <source>
        <dbReference type="EMBL" id="MEQ6355125.1"/>
    </source>
</evidence>
<gene>
    <name evidence="1" type="ORF">ABNX05_10900</name>
</gene>
<reference evidence="1 2" key="1">
    <citation type="submission" date="2024-06" db="EMBL/GenBank/DDBJ databases">
        <title>Lysinibacillus zambalefons sp. nov., a Novel Firmicute Isolated from the Poon Bato Zambales Hyperalkaline Spring.</title>
        <authorList>
            <person name="Aja J.A."/>
            <person name="Lazaro J.E.H."/>
            <person name="Llorin L.D."/>
            <person name="Lim K.R."/>
            <person name="Teodosio J."/>
            <person name="Dalisay D.S."/>
        </authorList>
    </citation>
    <scope>NUCLEOTIDE SEQUENCE [LARGE SCALE GENOMIC DNA]</scope>
    <source>
        <strain evidence="1 2">M3</strain>
    </source>
</reference>
<proteinExistence type="predicted"/>
<protein>
    <submittedName>
        <fullName evidence="1">Uncharacterized protein</fullName>
    </submittedName>
</protein>
<evidence type="ECO:0000313" key="2">
    <source>
        <dbReference type="Proteomes" id="UP001478862"/>
    </source>
</evidence>
<accession>A0ABV1MRI1</accession>
<organism evidence="1 2">
    <name type="scientific">Lysinibacillus zambalensis</name>
    <dbReference type="NCBI Taxonomy" id="3160866"/>
    <lineage>
        <taxon>Bacteria</taxon>
        <taxon>Bacillati</taxon>
        <taxon>Bacillota</taxon>
        <taxon>Bacilli</taxon>
        <taxon>Bacillales</taxon>
        <taxon>Bacillaceae</taxon>
        <taxon>Lysinibacillus</taxon>
    </lineage>
</organism>
<dbReference type="EMBL" id="JBEGDG010000007">
    <property type="protein sequence ID" value="MEQ6355125.1"/>
    <property type="molecule type" value="Genomic_DNA"/>
</dbReference>
<dbReference type="Proteomes" id="UP001478862">
    <property type="component" value="Unassembled WGS sequence"/>
</dbReference>
<sequence length="415" mass="47866">MVRMYNTFEFTGELGFAKEPLKVKPFDSGWNKHNFSFAIIESKTNKGFVSLEAGLNVGNGKPNIAYTGTKGLFGVPSSNNVQVPWEDRLNNSVVDSVLDYRKTIIDLTPVETSKDEFYNTKREIYNLETKENPTQEDKDKLLELYDKSRNILPERKEFINTYDAIQFFMSKLEEYKGRKFRVKGNIEKSHWNGKFYTNFVPSSIELVSEEERNKLGLNLDLFFTKGAIDEVDFAKEKVIHFDTYILSRDKAQKKDVFFPQQTVLNASKLDLDNPKHVGRVELIKKMLTGKSNKNVYHMAFEGKYFRGADEVEFTEKDLTPLQKECVELGMNTVDDFKPKGGMIGETIEEFRLTSPLIKRFNDSNDFSDGVLESTYEVEDLTYVTPETTQEAKPKEIETTTKVEEPIEFDELEDLL</sequence>
<comment type="caution">
    <text evidence="1">The sequence shown here is derived from an EMBL/GenBank/DDBJ whole genome shotgun (WGS) entry which is preliminary data.</text>
</comment>